<dbReference type="Proteomes" id="UP000248557">
    <property type="component" value="Unassembled WGS sequence"/>
</dbReference>
<evidence type="ECO:0000256" key="5">
    <source>
        <dbReference type="HAMAP-Rule" id="MF_00261"/>
    </source>
</evidence>
<comment type="caution">
    <text evidence="7">The sequence shown here is derived from an EMBL/GenBank/DDBJ whole genome shotgun (WGS) entry which is preliminary data.</text>
</comment>
<dbReference type="GO" id="GO:0005737">
    <property type="term" value="C:cytoplasm"/>
    <property type="evidence" value="ECO:0007669"/>
    <property type="project" value="UniProtKB-SubCell"/>
</dbReference>
<dbReference type="PANTHER" id="PTHR13946:SF28">
    <property type="entry name" value="DNA-DIRECTED RNA POLYMERASES I AND III SUBUNIT RPAC2"/>
    <property type="match status" value="1"/>
</dbReference>
<evidence type="ECO:0000256" key="1">
    <source>
        <dbReference type="ARBA" id="ARBA00022478"/>
    </source>
</evidence>
<reference evidence="7 8" key="1">
    <citation type="submission" date="2017-05" db="EMBL/GenBank/DDBJ databases">
        <title>Host range expansion of the Methanosphaera genus to humans and monogastric animals involves recent and extensive reduction in genome content.</title>
        <authorList>
            <person name="Hoedt E.C."/>
            <person name="Volmer J.G."/>
            <person name="Parks D.H."/>
            <person name="Rosewarne C.P."/>
            <person name="Denman S.E."/>
            <person name="Mcsweeney C.S."/>
            <person name="O Cuiv P."/>
            <person name="Hugenholtz P."/>
            <person name="Tyson G.W."/>
            <person name="Morrison M."/>
        </authorList>
    </citation>
    <scope>NUCLEOTIDE SEQUENCE [LARGE SCALE GENOMIC DNA]</scope>
    <source>
        <strain evidence="7 8">PA5</strain>
    </source>
</reference>
<feature type="domain" description="DNA-directed RNA polymerase RBP11-like dimerisation" evidence="6">
    <location>
        <begin position="11"/>
        <end position="80"/>
    </location>
</feature>
<comment type="catalytic activity">
    <reaction evidence="5">
        <text>RNA(n) + a ribonucleoside 5'-triphosphate = RNA(n+1) + diphosphate</text>
        <dbReference type="Rhea" id="RHEA:21248"/>
        <dbReference type="Rhea" id="RHEA-COMP:14527"/>
        <dbReference type="Rhea" id="RHEA-COMP:17342"/>
        <dbReference type="ChEBI" id="CHEBI:33019"/>
        <dbReference type="ChEBI" id="CHEBI:61557"/>
        <dbReference type="ChEBI" id="CHEBI:140395"/>
        <dbReference type="EC" id="2.7.7.6"/>
    </reaction>
</comment>
<dbReference type="PROSITE" id="PS01154">
    <property type="entry name" value="RNA_POL_L_13KD"/>
    <property type="match status" value="1"/>
</dbReference>
<dbReference type="PANTHER" id="PTHR13946">
    <property type="entry name" value="DNA-DIRECTED RNA POLYMERASE I,II,III"/>
    <property type="match status" value="1"/>
</dbReference>
<comment type="similarity">
    <text evidence="4 5">Belongs to the archaeal Rpo11/eukaryotic RPB11/RPC19 RNA polymerase subunit family.</text>
</comment>
<dbReference type="GO" id="GO:0006351">
    <property type="term" value="P:DNA-templated transcription"/>
    <property type="evidence" value="ECO:0007669"/>
    <property type="project" value="UniProtKB-UniRule"/>
</dbReference>
<keyword evidence="3 5" id="KW-0804">Transcription</keyword>
<gene>
    <name evidence="5" type="primary">rpo11</name>
    <name evidence="5" type="synonym">rpoL</name>
    <name evidence="7" type="ORF">CA615_07690</name>
</gene>
<protein>
    <recommendedName>
        <fullName evidence="5">DNA-directed RNA polymerase subunit Rpo11</fullName>
        <ecNumber evidence="5">2.7.7.6</ecNumber>
    </recommendedName>
    <alternativeName>
        <fullName evidence="5">DNA-directed RNA polymerase subunit L</fullName>
    </alternativeName>
</protein>
<evidence type="ECO:0000259" key="6">
    <source>
        <dbReference type="Pfam" id="PF13656"/>
    </source>
</evidence>
<accession>A0A328PWV1</accession>
<comment type="function">
    <text evidence="5">DNA-dependent RNA polymerase (RNAP) catalyzes the transcription of DNA into RNA using the four ribonucleoside triphosphates as substrates.</text>
</comment>
<dbReference type="SUPFAM" id="SSF55257">
    <property type="entry name" value="RBP11-like subunits of RNA polymerase"/>
    <property type="match status" value="1"/>
</dbReference>
<dbReference type="EC" id="2.7.7.6" evidence="5"/>
<proteinExistence type="inferred from homology"/>
<dbReference type="Pfam" id="PF13656">
    <property type="entry name" value="RNA_pol_L_2"/>
    <property type="match status" value="1"/>
</dbReference>
<evidence type="ECO:0000313" key="8">
    <source>
        <dbReference type="Proteomes" id="UP000248557"/>
    </source>
</evidence>
<keyword evidence="2 5" id="KW-0963">Cytoplasm</keyword>
<keyword evidence="5" id="KW-0808">Transferase</keyword>
<dbReference type="NCBIfam" id="NF002240">
    <property type="entry name" value="PRK01146.2-4"/>
    <property type="match status" value="1"/>
</dbReference>
<dbReference type="InterPro" id="IPR036603">
    <property type="entry name" value="RBP11-like"/>
</dbReference>
<dbReference type="AlphaFoldDB" id="A0A328PWV1"/>
<dbReference type="HAMAP" id="MF_00261">
    <property type="entry name" value="RNApol_arch_Rpo11"/>
    <property type="match status" value="1"/>
</dbReference>
<dbReference type="GO" id="GO:0003899">
    <property type="term" value="F:DNA-directed RNA polymerase activity"/>
    <property type="evidence" value="ECO:0007669"/>
    <property type="project" value="UniProtKB-UniRule"/>
</dbReference>
<keyword evidence="1 5" id="KW-0240">DNA-directed RNA polymerase</keyword>
<dbReference type="GO" id="GO:0046983">
    <property type="term" value="F:protein dimerization activity"/>
    <property type="evidence" value="ECO:0007669"/>
    <property type="project" value="InterPro"/>
</dbReference>
<dbReference type="CDD" id="cd06927">
    <property type="entry name" value="RNAP_L"/>
    <property type="match status" value="1"/>
</dbReference>
<sequence length="88" mass="10050">MKVIEEQPEKLVLEITGESHTICNILRKRLMDYDEVDAAAYDITHPLIGQPEFEIRSSNPRKSMTNAAKEVKEEALSFKDALIKGFEE</sequence>
<evidence type="ECO:0000256" key="3">
    <source>
        <dbReference type="ARBA" id="ARBA00023163"/>
    </source>
</evidence>
<name>A0A328PWV1_9EURY</name>
<evidence type="ECO:0000313" key="7">
    <source>
        <dbReference type="EMBL" id="RAP02412.1"/>
    </source>
</evidence>
<comment type="subcellular location">
    <subcellularLocation>
        <location evidence="5">Cytoplasm</location>
    </subcellularLocation>
</comment>
<dbReference type="InterPro" id="IPR009025">
    <property type="entry name" value="RBP11-like_dimer"/>
</dbReference>
<dbReference type="RefSeq" id="WP_011407101.1">
    <property type="nucleotide sequence ID" value="NZ_CATZNA010000046.1"/>
</dbReference>
<evidence type="ECO:0000256" key="4">
    <source>
        <dbReference type="ARBA" id="ARBA00025751"/>
    </source>
</evidence>
<organism evidence="7 8">
    <name type="scientific">Methanosphaera stadtmanae</name>
    <dbReference type="NCBI Taxonomy" id="2317"/>
    <lineage>
        <taxon>Archaea</taxon>
        <taxon>Methanobacteriati</taxon>
        <taxon>Methanobacteriota</taxon>
        <taxon>Methanomada group</taxon>
        <taxon>Methanobacteria</taxon>
        <taxon>Methanobacteriales</taxon>
        <taxon>Methanobacteriaceae</taxon>
        <taxon>Methanosphaera</taxon>
    </lineage>
</organism>
<dbReference type="OMA" id="GESHTIC"/>
<dbReference type="InterPro" id="IPR008193">
    <property type="entry name" value="RNA_pol_Rpb11_13-16kDa_CS"/>
</dbReference>
<evidence type="ECO:0000256" key="2">
    <source>
        <dbReference type="ARBA" id="ARBA00022490"/>
    </source>
</evidence>
<dbReference type="InterPro" id="IPR022905">
    <property type="entry name" value="Rpo11-like"/>
</dbReference>
<dbReference type="Gene3D" id="3.30.1360.10">
    <property type="entry name" value="RNA polymerase, RBP11-like subunit"/>
    <property type="match status" value="1"/>
</dbReference>
<dbReference type="GeneID" id="3854840"/>
<comment type="subunit">
    <text evidence="5">Part of the RNA polymerase complex.</text>
</comment>
<dbReference type="EMBL" id="NGJK01000093">
    <property type="protein sequence ID" value="RAP02412.1"/>
    <property type="molecule type" value="Genomic_DNA"/>
</dbReference>
<dbReference type="GO" id="GO:0000428">
    <property type="term" value="C:DNA-directed RNA polymerase complex"/>
    <property type="evidence" value="ECO:0007669"/>
    <property type="project" value="UniProtKB-KW"/>
</dbReference>
<keyword evidence="5" id="KW-0548">Nucleotidyltransferase</keyword>
<dbReference type="GO" id="GO:0003677">
    <property type="term" value="F:DNA binding"/>
    <property type="evidence" value="ECO:0007669"/>
    <property type="project" value="InterPro"/>
</dbReference>